<evidence type="ECO:0000259" key="2">
    <source>
        <dbReference type="Pfam" id="PF24088"/>
    </source>
</evidence>
<feature type="signal peptide" evidence="1">
    <location>
        <begin position="1"/>
        <end position="29"/>
    </location>
</feature>
<accession>A0ABW7TNW7</accession>
<dbReference type="EMBL" id="JBIRUQ010000004">
    <property type="protein sequence ID" value="MFI1462535.1"/>
    <property type="molecule type" value="Genomic_DNA"/>
</dbReference>
<dbReference type="Proteomes" id="UP001611263">
    <property type="component" value="Unassembled WGS sequence"/>
</dbReference>
<evidence type="ECO:0000256" key="1">
    <source>
        <dbReference type="SAM" id="SignalP"/>
    </source>
</evidence>
<protein>
    <submittedName>
        <fullName evidence="4">Uncharacterized protein</fullName>
    </submittedName>
</protein>
<evidence type="ECO:0000259" key="3">
    <source>
        <dbReference type="Pfam" id="PF24092"/>
    </source>
</evidence>
<organism evidence="4 5">
    <name type="scientific">Nocardia carnea</name>
    <dbReference type="NCBI Taxonomy" id="37328"/>
    <lineage>
        <taxon>Bacteria</taxon>
        <taxon>Bacillati</taxon>
        <taxon>Actinomycetota</taxon>
        <taxon>Actinomycetes</taxon>
        <taxon>Mycobacteriales</taxon>
        <taxon>Nocardiaceae</taxon>
        <taxon>Nocardia</taxon>
    </lineage>
</organism>
<dbReference type="Pfam" id="PF24088">
    <property type="entry name" value="DUF7373"/>
    <property type="match status" value="1"/>
</dbReference>
<feature type="domain" description="DUF7373" evidence="3">
    <location>
        <begin position="270"/>
        <end position="399"/>
    </location>
</feature>
<dbReference type="PROSITE" id="PS51257">
    <property type="entry name" value="PROKAR_LIPOPROTEIN"/>
    <property type="match status" value="1"/>
</dbReference>
<evidence type="ECO:0000313" key="5">
    <source>
        <dbReference type="Proteomes" id="UP001611263"/>
    </source>
</evidence>
<dbReference type="InterPro" id="IPR056463">
    <property type="entry name" value="DUF7373_C"/>
</dbReference>
<keyword evidence="1" id="KW-0732">Signal</keyword>
<dbReference type="RefSeq" id="WP_156052300.1">
    <property type="nucleotide sequence ID" value="NZ_JBIRUQ010000004.1"/>
</dbReference>
<dbReference type="InterPro" id="IPR055797">
    <property type="entry name" value="DUF7373"/>
</dbReference>
<reference evidence="4 5" key="1">
    <citation type="submission" date="2024-10" db="EMBL/GenBank/DDBJ databases">
        <title>The Natural Products Discovery Center: Release of the First 8490 Sequenced Strains for Exploring Actinobacteria Biosynthetic Diversity.</title>
        <authorList>
            <person name="Kalkreuter E."/>
            <person name="Kautsar S.A."/>
            <person name="Yang D."/>
            <person name="Bader C.D."/>
            <person name="Teijaro C.N."/>
            <person name="Fluegel L."/>
            <person name="Davis C.M."/>
            <person name="Simpson J.R."/>
            <person name="Lauterbach L."/>
            <person name="Steele A.D."/>
            <person name="Gui C."/>
            <person name="Meng S."/>
            <person name="Li G."/>
            <person name="Viehrig K."/>
            <person name="Ye F."/>
            <person name="Su P."/>
            <person name="Kiefer A.F."/>
            <person name="Nichols A."/>
            <person name="Cepeda A.J."/>
            <person name="Yan W."/>
            <person name="Fan B."/>
            <person name="Jiang Y."/>
            <person name="Adhikari A."/>
            <person name="Zheng C.-J."/>
            <person name="Schuster L."/>
            <person name="Cowan T.M."/>
            <person name="Smanski M.J."/>
            <person name="Chevrette M.G."/>
            <person name="De Carvalho L.P.S."/>
            <person name="Shen B."/>
        </authorList>
    </citation>
    <scope>NUCLEOTIDE SEQUENCE [LARGE SCALE GENOMIC DNA]</scope>
    <source>
        <strain evidence="4 5">NPDC020568</strain>
    </source>
</reference>
<keyword evidence="5" id="KW-1185">Reference proteome</keyword>
<dbReference type="GeneID" id="93503719"/>
<comment type="caution">
    <text evidence="4">The sequence shown here is derived from an EMBL/GenBank/DDBJ whole genome shotgun (WGS) entry which is preliminary data.</text>
</comment>
<sequence>MNWETRRRLKVLKLALAAVAVVIVATACGATVPGTAVPGTTPVDLTKLDYGLAPNEPSEFEFDPMLPNEIYAIEGRRMLEYLASPYEADPQLRYLHETSLMTDSSMAFPDSFAPIAERNYMVASAATARENGSVRDKRTATIVLMRLGNDSYARTAAREFDAELDVTSPGRQSIQLAEYPDVQAAVTAGHDRAQAIATRGPYVVAVSISAPANQSSEMGDRIRRLLDVQFDAMRDLVPTPADDMLDLPTNPDGIMNIVLPNKYGGDGLNSVLNGTYSRNSHRHLEYDAGALPDYSAFGVDLVARNGAIVYRTGSVAQAFELQTALSRPGKYDAEIPGPPGIADARCVHRDYTFGFFESFYCVTVFDRYVALVDYYGAGNLPAPELYQATAAQYAILANSR</sequence>
<name>A0ABW7TNW7_9NOCA</name>
<dbReference type="Pfam" id="PF24092">
    <property type="entry name" value="DUF7373_C"/>
    <property type="match status" value="1"/>
</dbReference>
<proteinExistence type="predicted"/>
<evidence type="ECO:0000313" key="4">
    <source>
        <dbReference type="EMBL" id="MFI1462535.1"/>
    </source>
</evidence>
<feature type="domain" description="DUF7373" evidence="2">
    <location>
        <begin position="68"/>
        <end position="248"/>
    </location>
</feature>
<gene>
    <name evidence="4" type="ORF">ACH4WX_17610</name>
</gene>
<feature type="chain" id="PRO_5045105530" evidence="1">
    <location>
        <begin position="30"/>
        <end position="400"/>
    </location>
</feature>